<dbReference type="RefSeq" id="WP_135326161.1">
    <property type="nucleotide sequence ID" value="NZ_SRJC01000001.1"/>
</dbReference>
<gene>
    <name evidence="2" type="ORF">E4663_00015</name>
</gene>
<keyword evidence="1" id="KW-0472">Membrane</keyword>
<dbReference type="Proteomes" id="UP000297982">
    <property type="component" value="Unassembled WGS sequence"/>
</dbReference>
<name>A0A4Z0GZ18_9BACI</name>
<dbReference type="EMBL" id="SRJC01000001">
    <property type="protein sequence ID" value="TGB03428.1"/>
    <property type="molecule type" value="Genomic_DNA"/>
</dbReference>
<evidence type="ECO:0000313" key="2">
    <source>
        <dbReference type="EMBL" id="TGB03428.1"/>
    </source>
</evidence>
<organism evidence="2 3">
    <name type="scientific">Halobacillus salinus</name>
    <dbReference type="NCBI Taxonomy" id="192814"/>
    <lineage>
        <taxon>Bacteria</taxon>
        <taxon>Bacillati</taxon>
        <taxon>Bacillota</taxon>
        <taxon>Bacilli</taxon>
        <taxon>Bacillales</taxon>
        <taxon>Bacillaceae</taxon>
        <taxon>Halobacillus</taxon>
    </lineage>
</organism>
<reference evidence="2 3" key="1">
    <citation type="journal article" date="2003" name="Int. J. Syst. Evol. Microbiol.">
        <title>Halobacillus salinus sp. nov., isolated from a salt lake on the coast of the East Sea in Korea.</title>
        <authorList>
            <person name="Yoon J.H."/>
            <person name="Kang K.H."/>
            <person name="Park Y.H."/>
        </authorList>
    </citation>
    <scope>NUCLEOTIDE SEQUENCE [LARGE SCALE GENOMIC DNA]</scope>
    <source>
        <strain evidence="2 3">HSL-3</strain>
    </source>
</reference>
<sequence>MDIFIGGILILWGIVLLFSSIFNMKRKEDVKDDGKLGSSGFIEWESLLKLFNKLPYPLAKILVVMIGTSFVALGAWVI</sequence>
<keyword evidence="1" id="KW-1133">Transmembrane helix</keyword>
<dbReference type="AlphaFoldDB" id="A0A4Z0GZ18"/>
<comment type="caution">
    <text evidence="2">The sequence shown here is derived from an EMBL/GenBank/DDBJ whole genome shotgun (WGS) entry which is preliminary data.</text>
</comment>
<evidence type="ECO:0000256" key="1">
    <source>
        <dbReference type="SAM" id="Phobius"/>
    </source>
</evidence>
<evidence type="ECO:0000313" key="3">
    <source>
        <dbReference type="Proteomes" id="UP000297982"/>
    </source>
</evidence>
<accession>A0A4Z0GZ18</accession>
<feature type="transmembrane region" description="Helical" evidence="1">
    <location>
        <begin position="58"/>
        <end position="77"/>
    </location>
</feature>
<keyword evidence="3" id="KW-1185">Reference proteome</keyword>
<feature type="transmembrane region" description="Helical" evidence="1">
    <location>
        <begin position="6"/>
        <end position="24"/>
    </location>
</feature>
<protein>
    <submittedName>
        <fullName evidence="2">Uncharacterized protein</fullName>
    </submittedName>
</protein>
<proteinExistence type="predicted"/>
<keyword evidence="1" id="KW-0812">Transmembrane</keyword>